<feature type="compositionally biased region" description="Low complexity" evidence="2">
    <location>
        <begin position="1161"/>
        <end position="1251"/>
    </location>
</feature>
<feature type="region of interest" description="Disordered" evidence="2">
    <location>
        <begin position="1161"/>
        <end position="1568"/>
    </location>
</feature>
<dbReference type="Pfam" id="PF19258">
    <property type="entry name" value="KxYKxGKxW_sig"/>
    <property type="match status" value="1"/>
</dbReference>
<evidence type="ECO:0000256" key="1">
    <source>
        <dbReference type="ARBA" id="ARBA00022729"/>
    </source>
</evidence>
<proteinExistence type="predicted"/>
<dbReference type="Proteomes" id="UP000013877">
    <property type="component" value="Unassembled WGS sequence"/>
</dbReference>
<feature type="non-terminal residue" evidence="3">
    <location>
        <position position="1568"/>
    </location>
</feature>
<feature type="compositionally biased region" description="Low complexity" evidence="2">
    <location>
        <begin position="98"/>
        <end position="166"/>
    </location>
</feature>
<dbReference type="NCBIfam" id="TIGR03715">
    <property type="entry name" value="KxYKxGKxW"/>
    <property type="match status" value="1"/>
</dbReference>
<gene>
    <name evidence="3" type="ORF">UAK_00897</name>
</gene>
<name>R2S386_9ENTE</name>
<dbReference type="PANTHER" id="PTHR16148">
    <property type="entry name" value="NF-KAPPA-B-REPRESSING FACTOR-RELATED"/>
    <property type="match status" value="1"/>
</dbReference>
<feature type="compositionally biased region" description="Low complexity" evidence="2">
    <location>
        <begin position="1337"/>
        <end position="1568"/>
    </location>
</feature>
<feature type="compositionally biased region" description="Polar residues" evidence="2">
    <location>
        <begin position="202"/>
        <end position="225"/>
    </location>
</feature>
<sequence length="1568" mass="164686">MSRKNNLYKLLRSNKKERYKMYKSGKHWMFATITAFTSVLGASTLITPDAHATSTSPDDTGMEIDTDEVLANQNTAQIPASSTQDSTAVVDSENITNSTTVESESTTELSSQIESESTTQSESQTESETTSESQSLSESMSVSESISLSDSTSQSTSVSESISTSELAALDEKQSTSISDSMKSSESSSMWVSTSLSESMSNSVQRSATNSLNEAKSKQPSVQEQSKTDTNKAKELFDQITPNGTEVKVDSATKELVFTMRTGVAPSTALIHAAQKYAAANDLIAYFSVRGANGKSTKINVSSDPDINREDFEDAINSGQTPKNPTSVTVTASDQVTNKEAYKQTAIANGTYAAVNDWATLKAAYGDNSITYIEVTADFSAESGVAVRDLGWRQNGIIIDGGGHTVNMERAAFNVGTSSTMRGSIFTITDINLIHWQSGTNSGDSTAADGVIDSRNATGGYGYWNFNINNVILKGNGGTTTSDSGRRLLDAEDSKVTLSGTVKADVKQELMQIGQVEIVNGAHVELNRTVGTTGYSMFYFMGISANNAADTGFDHTFTAGDGATIIGNELSTYNSNNYPLVYYGYNGILVGDNVNWTQDGFQMLLDLDRYTGSNRSGRTVTFGQNLKMTATRTVGNNSLYATNNSTVTFNAGTILDLQQWNNNTVVRTDSGSKIIFISPKALHLARLTSSGAVTNGAIFTGAGTFTMNNSQISTWQGSDSQAATPNGNRNNKFAEMTISGSTTTIKDTAGNITTSNIVDSSTRELATVAIDPGTVKVNYVDQYGNVIKTIDVPIDKDANYIGQYINLVNKDYALTNMPPNYMWAIASQVPASALVDKQSGGDSTTTADDGDAYGQANVAIVPMEGTEYVYNIYVYGVENNNVQYQYVDAKTGMVISADYLSSGQEASGTNLPPANYGNIIDWLDTYYTTTNVASGYHYATGAELNGFVQPTSTTVGTDASLVTIYVVADIQTVNVTFVNSDGTPLVGQVPTVSINGTSGTEISYADLVYGYLTEAGYYADANGTFIFDFTANGTNTTDAEPQTLTITLYPDYQLAGVISNTQPATDPATGNPYDQLPTSVSEGQYGAAGVSNGTIVLGVTDADLVRNGYIYTVTGPDGQIYATLAEALANNGVFDTTTNNGLSIDGSPQAFTVNYEIDPVSESTSMSESESTSISESESISISNSDSDSASTSLSQSISESDSISQSEDSTSESISESISESESNSNSESESISSSESVSKSESLSISISDSESDSNSDSESESTSESLSTSESISNSDSDSDSLSASISDSESNSDSESESNSISESISTSESISNSESLSLSVSESISDSDSESDSSSISDSLSDSESNSTSNSNSTSESISNSESLSLSVSESLSESDSKSTSESISNSLSNSESESGSLSDSESTSISISNSESLSISISESLSESDSKSTSESTSDSLSDSESESGSLSESESTSISISNSESLSISISESLSESDSKSTSESTSDSLSDSNSLSTSVSDSNSISTSISTSESLSVSDSRSDSTSVSDSESNSLSTSLSDSSSISTSISNSESASISDSISAS</sequence>
<dbReference type="eggNOG" id="COG5295">
    <property type="taxonomic scope" value="Bacteria"/>
</dbReference>
<feature type="compositionally biased region" description="Polar residues" evidence="2">
    <location>
        <begin position="76"/>
        <end position="97"/>
    </location>
</feature>
<accession>R2S386</accession>
<dbReference type="InterPro" id="IPR046776">
    <property type="entry name" value="Pectate_lyase_5"/>
</dbReference>
<reference evidence="3 4" key="1">
    <citation type="submission" date="2013-02" db="EMBL/GenBank/DDBJ databases">
        <title>The Genome Sequence of Enterococcus raffinosus ATCC_49464.</title>
        <authorList>
            <consortium name="The Broad Institute Genome Sequencing Platform"/>
            <consortium name="The Broad Institute Genome Sequencing Center for Infectious Disease"/>
            <person name="Earl A.M."/>
            <person name="Gilmore M.S."/>
            <person name="Lebreton F."/>
            <person name="Walker B."/>
            <person name="Young S.K."/>
            <person name="Zeng Q."/>
            <person name="Gargeya S."/>
            <person name="Fitzgerald M."/>
            <person name="Haas B."/>
            <person name="Abouelleil A."/>
            <person name="Alvarado L."/>
            <person name="Arachchi H.M."/>
            <person name="Berlin A.M."/>
            <person name="Chapman S.B."/>
            <person name="Dewar J."/>
            <person name="Goldberg J."/>
            <person name="Griggs A."/>
            <person name="Gujja S."/>
            <person name="Hansen M."/>
            <person name="Howarth C."/>
            <person name="Imamovic A."/>
            <person name="Larimer J."/>
            <person name="McCowan C."/>
            <person name="Murphy C."/>
            <person name="Neiman D."/>
            <person name="Pearson M."/>
            <person name="Priest M."/>
            <person name="Roberts A."/>
            <person name="Saif S."/>
            <person name="Shea T."/>
            <person name="Sisk P."/>
            <person name="Sykes S."/>
            <person name="Wortman J."/>
            <person name="Nusbaum C."/>
            <person name="Birren B."/>
        </authorList>
    </citation>
    <scope>NUCLEOTIDE SEQUENCE [LARGE SCALE GENOMIC DNA]</scope>
    <source>
        <strain evidence="3 4">ATCC 49464</strain>
    </source>
</reference>
<feature type="compositionally biased region" description="Low complexity" evidence="2">
    <location>
        <begin position="175"/>
        <end position="188"/>
    </location>
</feature>
<feature type="compositionally biased region" description="Low complexity" evidence="2">
    <location>
        <begin position="1265"/>
        <end position="1293"/>
    </location>
</feature>
<comment type="caution">
    <text evidence="3">The sequence shown here is derived from an EMBL/GenBank/DDBJ whole genome shotgun (WGS) entry which is preliminary data.</text>
</comment>
<evidence type="ECO:0000313" key="3">
    <source>
        <dbReference type="EMBL" id="EOH82659.1"/>
    </source>
</evidence>
<dbReference type="EMBL" id="AJAL01000001">
    <property type="protein sequence ID" value="EOH82659.1"/>
    <property type="molecule type" value="Genomic_DNA"/>
</dbReference>
<feature type="compositionally biased region" description="Low complexity" evidence="2">
    <location>
        <begin position="1301"/>
        <end position="1329"/>
    </location>
</feature>
<dbReference type="HOGENOM" id="CLU_247798_0_0_9"/>
<dbReference type="Pfam" id="PF20585">
    <property type="entry name" value="Pectate_lyase_5"/>
    <property type="match status" value="1"/>
</dbReference>
<feature type="region of interest" description="Disordered" evidence="2">
    <location>
        <begin position="201"/>
        <end position="239"/>
    </location>
</feature>
<feature type="compositionally biased region" description="Basic and acidic residues" evidence="2">
    <location>
        <begin position="226"/>
        <end position="237"/>
    </location>
</feature>
<dbReference type="InterPro" id="IPR022263">
    <property type="entry name" value="KxYKxGKxW"/>
</dbReference>
<feature type="region of interest" description="Disordered" evidence="2">
    <location>
        <begin position="76"/>
        <end position="188"/>
    </location>
</feature>
<feature type="compositionally biased region" description="Acidic residues" evidence="2">
    <location>
        <begin position="1252"/>
        <end position="1264"/>
    </location>
</feature>
<keyword evidence="1" id="KW-0732">Signal</keyword>
<evidence type="ECO:0000313" key="4">
    <source>
        <dbReference type="Proteomes" id="UP000013877"/>
    </source>
</evidence>
<organism evidence="3 4">
    <name type="scientific">Enterococcus raffinosus ATCC 49464</name>
    <dbReference type="NCBI Taxonomy" id="1158602"/>
    <lineage>
        <taxon>Bacteria</taxon>
        <taxon>Bacillati</taxon>
        <taxon>Bacillota</taxon>
        <taxon>Bacilli</taxon>
        <taxon>Lactobacillales</taxon>
        <taxon>Enterococcaceae</taxon>
        <taxon>Enterococcus</taxon>
    </lineage>
</organism>
<dbReference type="PANTHER" id="PTHR16148:SF14">
    <property type="entry name" value="MYND-TYPE DOMAIN-CONTAINING PROTEIN"/>
    <property type="match status" value="1"/>
</dbReference>
<evidence type="ECO:0000256" key="2">
    <source>
        <dbReference type="SAM" id="MobiDB-lite"/>
    </source>
</evidence>
<protein>
    <submittedName>
        <fullName evidence="3">KxYKxGKxW signal peptide</fullName>
    </submittedName>
</protein>